<dbReference type="CDD" id="cd04301">
    <property type="entry name" value="NAT_SF"/>
    <property type="match status" value="1"/>
</dbReference>
<evidence type="ECO:0000313" key="2">
    <source>
        <dbReference type="EMBL" id="HIU39334.1"/>
    </source>
</evidence>
<dbReference type="SUPFAM" id="SSF55729">
    <property type="entry name" value="Acyl-CoA N-acyltransferases (Nat)"/>
    <property type="match status" value="1"/>
</dbReference>
<dbReference type="AlphaFoldDB" id="A0A9D1INN6"/>
<reference evidence="2" key="2">
    <citation type="journal article" date="2021" name="PeerJ">
        <title>Extensive microbial diversity within the chicken gut microbiome revealed by metagenomics and culture.</title>
        <authorList>
            <person name="Gilroy R."/>
            <person name="Ravi A."/>
            <person name="Getino M."/>
            <person name="Pursley I."/>
            <person name="Horton D.L."/>
            <person name="Alikhan N.F."/>
            <person name="Baker D."/>
            <person name="Gharbi K."/>
            <person name="Hall N."/>
            <person name="Watson M."/>
            <person name="Adriaenssens E.M."/>
            <person name="Foster-Nyarko E."/>
            <person name="Jarju S."/>
            <person name="Secka A."/>
            <person name="Antonio M."/>
            <person name="Oren A."/>
            <person name="Chaudhuri R.R."/>
            <person name="La Ragione R."/>
            <person name="Hildebrand F."/>
            <person name="Pallen M.J."/>
        </authorList>
    </citation>
    <scope>NUCLEOTIDE SEQUENCE</scope>
    <source>
        <strain evidence="2">17073</strain>
    </source>
</reference>
<name>A0A9D1INN6_9BACT</name>
<dbReference type="EMBL" id="DVMS01000188">
    <property type="protein sequence ID" value="HIU39334.1"/>
    <property type="molecule type" value="Genomic_DNA"/>
</dbReference>
<dbReference type="Gene3D" id="3.40.630.30">
    <property type="match status" value="1"/>
</dbReference>
<reference evidence="2" key="1">
    <citation type="submission" date="2020-10" db="EMBL/GenBank/DDBJ databases">
        <authorList>
            <person name="Gilroy R."/>
        </authorList>
    </citation>
    <scope>NUCLEOTIDE SEQUENCE</scope>
    <source>
        <strain evidence="2">17073</strain>
    </source>
</reference>
<organism evidence="2 3">
    <name type="scientific">Candidatus Limisoma intestinavium</name>
    <dbReference type="NCBI Taxonomy" id="2840856"/>
    <lineage>
        <taxon>Bacteria</taxon>
        <taxon>Pseudomonadati</taxon>
        <taxon>Bacteroidota</taxon>
        <taxon>Bacteroidia</taxon>
        <taxon>Bacteroidales</taxon>
        <taxon>Candidatus Limisoma</taxon>
    </lineage>
</organism>
<dbReference type="GO" id="GO:0016747">
    <property type="term" value="F:acyltransferase activity, transferring groups other than amino-acyl groups"/>
    <property type="evidence" value="ECO:0007669"/>
    <property type="project" value="InterPro"/>
</dbReference>
<evidence type="ECO:0000259" key="1">
    <source>
        <dbReference type="Pfam" id="PF00583"/>
    </source>
</evidence>
<dbReference type="InterPro" id="IPR016181">
    <property type="entry name" value="Acyl_CoA_acyltransferase"/>
</dbReference>
<dbReference type="Pfam" id="PF00583">
    <property type="entry name" value="Acetyltransf_1"/>
    <property type="match status" value="1"/>
</dbReference>
<sequence>MRLAVCTHPSYRKKGIGSRVVRSATKWMMDCSSRFDVGLFTCASENVSFYKKVGLWEERPCLILKESEREGAFVSDKLGLHVFRLLISDKAHANESCFDNAVITLDLPEGLFIWMRLYAGDLVVAKKSTACRVCDV</sequence>
<comment type="caution">
    <text evidence="2">The sequence shown here is derived from an EMBL/GenBank/DDBJ whole genome shotgun (WGS) entry which is preliminary data.</text>
</comment>
<gene>
    <name evidence="2" type="ORF">IAD18_06695</name>
</gene>
<feature type="non-terminal residue" evidence="2">
    <location>
        <position position="136"/>
    </location>
</feature>
<accession>A0A9D1INN6</accession>
<protein>
    <submittedName>
        <fullName evidence="2">GNAT family N-acetyltransferase</fullName>
    </submittedName>
</protein>
<proteinExistence type="predicted"/>
<feature type="domain" description="N-acetyltransferase" evidence="1">
    <location>
        <begin position="5"/>
        <end position="54"/>
    </location>
</feature>
<dbReference type="InterPro" id="IPR000182">
    <property type="entry name" value="GNAT_dom"/>
</dbReference>
<evidence type="ECO:0000313" key="3">
    <source>
        <dbReference type="Proteomes" id="UP000824076"/>
    </source>
</evidence>
<dbReference type="Proteomes" id="UP000824076">
    <property type="component" value="Unassembled WGS sequence"/>
</dbReference>